<sequence>METFRLNTEQRPVAEISNSREKGLPSLSAGEWRLSRGATQGCDLGEGACVSSRARSVFFKPSPRHFNYNQQSLSFCSPPLPCDS</sequence>
<comment type="caution">
    <text evidence="2">The sequence shown here is derived from an EMBL/GenBank/DDBJ whole genome shotgun (WGS) entry which is preliminary data.</text>
</comment>
<feature type="compositionally biased region" description="Polar residues" evidence="1">
    <location>
        <begin position="1"/>
        <end position="10"/>
    </location>
</feature>
<gene>
    <name evidence="2" type="ORF">PR048_027265</name>
</gene>
<reference evidence="2 3" key="1">
    <citation type="submission" date="2023-02" db="EMBL/GenBank/DDBJ databases">
        <title>LHISI_Scaffold_Assembly.</title>
        <authorList>
            <person name="Stuart O.P."/>
            <person name="Cleave R."/>
            <person name="Magrath M.J.L."/>
            <person name="Mikheyev A.S."/>
        </authorList>
    </citation>
    <scope>NUCLEOTIDE SEQUENCE [LARGE SCALE GENOMIC DNA]</scope>
    <source>
        <strain evidence="2">Daus_M_001</strain>
        <tissue evidence="2">Leg muscle</tissue>
    </source>
</reference>
<dbReference type="EMBL" id="JARBHB010000012">
    <property type="protein sequence ID" value="KAJ8870963.1"/>
    <property type="molecule type" value="Genomic_DNA"/>
</dbReference>
<evidence type="ECO:0000313" key="2">
    <source>
        <dbReference type="EMBL" id="KAJ8870963.1"/>
    </source>
</evidence>
<proteinExistence type="predicted"/>
<name>A0ABQ9GF66_9NEOP</name>
<organism evidence="2 3">
    <name type="scientific">Dryococelus australis</name>
    <dbReference type="NCBI Taxonomy" id="614101"/>
    <lineage>
        <taxon>Eukaryota</taxon>
        <taxon>Metazoa</taxon>
        <taxon>Ecdysozoa</taxon>
        <taxon>Arthropoda</taxon>
        <taxon>Hexapoda</taxon>
        <taxon>Insecta</taxon>
        <taxon>Pterygota</taxon>
        <taxon>Neoptera</taxon>
        <taxon>Polyneoptera</taxon>
        <taxon>Phasmatodea</taxon>
        <taxon>Verophasmatodea</taxon>
        <taxon>Anareolatae</taxon>
        <taxon>Phasmatidae</taxon>
        <taxon>Eurycanthinae</taxon>
        <taxon>Dryococelus</taxon>
    </lineage>
</organism>
<evidence type="ECO:0000256" key="1">
    <source>
        <dbReference type="SAM" id="MobiDB-lite"/>
    </source>
</evidence>
<feature type="region of interest" description="Disordered" evidence="1">
    <location>
        <begin position="1"/>
        <end position="24"/>
    </location>
</feature>
<accession>A0ABQ9GF66</accession>
<keyword evidence="3" id="KW-1185">Reference proteome</keyword>
<dbReference type="Proteomes" id="UP001159363">
    <property type="component" value="Chromosome 11"/>
</dbReference>
<protein>
    <submittedName>
        <fullName evidence="2">Uncharacterized protein</fullName>
    </submittedName>
</protein>
<evidence type="ECO:0000313" key="3">
    <source>
        <dbReference type="Proteomes" id="UP001159363"/>
    </source>
</evidence>